<keyword evidence="2" id="KW-1185">Reference proteome</keyword>
<evidence type="ECO:0000313" key="2">
    <source>
        <dbReference type="Proteomes" id="UP000643405"/>
    </source>
</evidence>
<name>A0A8J6U286_9HYPH</name>
<accession>A0A8J6U286</accession>
<comment type="caution">
    <text evidence="1">The sequence shown here is derived from an EMBL/GenBank/DDBJ whole genome shotgun (WGS) entry which is preliminary data.</text>
</comment>
<organism evidence="1 2">
    <name type="scientific">Oryzicola mucosus</name>
    <dbReference type="NCBI Taxonomy" id="2767425"/>
    <lineage>
        <taxon>Bacteria</taxon>
        <taxon>Pseudomonadati</taxon>
        <taxon>Pseudomonadota</taxon>
        <taxon>Alphaproteobacteria</taxon>
        <taxon>Hyphomicrobiales</taxon>
        <taxon>Phyllobacteriaceae</taxon>
        <taxon>Oryzicola</taxon>
    </lineage>
</organism>
<gene>
    <name evidence="1" type="ORF">ICI42_12885</name>
</gene>
<evidence type="ECO:0000313" key="1">
    <source>
        <dbReference type="EMBL" id="MBD0415558.1"/>
    </source>
</evidence>
<dbReference type="EMBL" id="JACVVX010000003">
    <property type="protein sequence ID" value="MBD0415558.1"/>
    <property type="molecule type" value="Genomic_DNA"/>
</dbReference>
<sequence length="416" mass="45885">MLGELLRDAFGIDANNISINRDRYSLNSLNGFFDTGEGQFFFKFHQEEGEEEMSGEYYRADILARAKLPVDLPVLSSVLPGEQILVYRRRSDPRFSDVLRALDLSGDPVSEAKAIQAEADLSDALLAVYLQSLHPITPEQSAAEPVHRLFYERLIEPLTGKYPGGRLLSFYIDKDFAFPGVELDWQTLASAHFVVNGVRYGRTLGQLFDEAAERLNPRRLADAGGVIAHGDAHNANVWYSEHPDGTAALSFFDPAFAGEHVPTLLAEVKTTFHNMLAHPLWLYDPADAADTWQARAEISAGDLIVTTDFALSRIRLALMDVKAQRLWKPLLATLAERGMLPDDWRRVVRLGLFLCPTLVMNLRAGAGNHNEVSSLIGLSVAVMAGSEPDSGDDVVSRFLDAIDPHQGIAETPSGLK</sequence>
<proteinExistence type="predicted"/>
<dbReference type="AlphaFoldDB" id="A0A8J6U286"/>
<dbReference type="Proteomes" id="UP000643405">
    <property type="component" value="Unassembled WGS sequence"/>
</dbReference>
<reference evidence="1" key="1">
    <citation type="submission" date="2020-09" db="EMBL/GenBank/DDBJ databases">
        <title>Genome seq and assembly of Tianweitania sp.</title>
        <authorList>
            <person name="Chhetri G."/>
        </authorList>
    </citation>
    <scope>NUCLEOTIDE SEQUENCE</scope>
    <source>
        <strain evidence="1">Rool2</strain>
    </source>
</reference>
<protein>
    <submittedName>
        <fullName evidence="1">Uncharacterized protein</fullName>
    </submittedName>
</protein>